<comment type="caution">
    <text evidence="1">The sequence shown here is derived from an EMBL/GenBank/DDBJ whole genome shotgun (WGS) entry which is preliminary data.</text>
</comment>
<dbReference type="EMBL" id="LDEV01001650">
    <property type="protein sequence ID" value="KLJ11276.1"/>
    <property type="molecule type" value="Genomic_DNA"/>
</dbReference>
<dbReference type="Proteomes" id="UP000053573">
    <property type="component" value="Unassembled WGS sequence"/>
</dbReference>
<reference evidence="2" key="1">
    <citation type="journal article" date="2015" name="PLoS Genet.">
        <title>The dynamic genome and transcriptome of the human fungal pathogen Blastomyces and close relative Emmonsia.</title>
        <authorList>
            <person name="Munoz J.F."/>
            <person name="Gauthier G.M."/>
            <person name="Desjardins C.A."/>
            <person name="Gallo J.E."/>
            <person name="Holder J."/>
            <person name="Sullivan T.D."/>
            <person name="Marty A.J."/>
            <person name="Carmen J.C."/>
            <person name="Chen Z."/>
            <person name="Ding L."/>
            <person name="Gujja S."/>
            <person name="Magrini V."/>
            <person name="Misas E."/>
            <person name="Mitreva M."/>
            <person name="Priest M."/>
            <person name="Saif S."/>
            <person name="Whiston E.A."/>
            <person name="Young S."/>
            <person name="Zeng Q."/>
            <person name="Goldman W.E."/>
            <person name="Mardis E.R."/>
            <person name="Taylor J.W."/>
            <person name="McEwen J.G."/>
            <person name="Clay O.K."/>
            <person name="Klein B.S."/>
            <person name="Cuomo C.A."/>
        </authorList>
    </citation>
    <scope>NUCLEOTIDE SEQUENCE [LARGE SCALE GENOMIC DNA]</scope>
    <source>
        <strain evidence="2">UAMH 139</strain>
    </source>
</reference>
<accession>A0A0H1BQ25</accession>
<sequence length="214" mass="24157">MDGVIQSSERVEFEEVGRPPLQFCYEGHPTFHSGSSQPLGGYHDRHHHRAVNSQLRPSPWKTKWRQTTVFVESDNQDNRSENIFSYKFPDIDVPPWIEQPSSTTFTISWAICALTSLTLQHTYRDVRYRDHIVLAVSTGGMGLLLMLCNKSFLEVLGTYLPCLVQAGLVVAMASHGWHLSSEDEVLNNEPDKDIKKDGCECDEILTSCQCGGTR</sequence>
<dbReference type="AlphaFoldDB" id="A0A0H1BQ25"/>
<organism evidence="1 2">
    <name type="scientific">Blastomyces silverae</name>
    <dbReference type="NCBI Taxonomy" id="2060906"/>
    <lineage>
        <taxon>Eukaryota</taxon>
        <taxon>Fungi</taxon>
        <taxon>Dikarya</taxon>
        <taxon>Ascomycota</taxon>
        <taxon>Pezizomycotina</taxon>
        <taxon>Eurotiomycetes</taxon>
        <taxon>Eurotiomycetidae</taxon>
        <taxon>Onygenales</taxon>
        <taxon>Ajellomycetaceae</taxon>
        <taxon>Blastomyces</taxon>
    </lineage>
</organism>
<name>A0A0H1BQ25_9EURO</name>
<keyword evidence="2" id="KW-1185">Reference proteome</keyword>
<proteinExistence type="predicted"/>
<dbReference type="OrthoDB" id="4199179at2759"/>
<evidence type="ECO:0000313" key="2">
    <source>
        <dbReference type="Proteomes" id="UP000053573"/>
    </source>
</evidence>
<evidence type="ECO:0000313" key="1">
    <source>
        <dbReference type="EMBL" id="KLJ11276.1"/>
    </source>
</evidence>
<protein>
    <submittedName>
        <fullName evidence="1">Uncharacterized protein</fullName>
    </submittedName>
</protein>
<gene>
    <name evidence="1" type="ORF">EMPG_13449</name>
</gene>